<organism evidence="3 4">
    <name type="scientific">Nitrosotalea devaniterrae</name>
    <dbReference type="NCBI Taxonomy" id="1078905"/>
    <lineage>
        <taxon>Archaea</taxon>
        <taxon>Nitrososphaerota</taxon>
        <taxon>Nitrososphaeria</taxon>
        <taxon>Nitrosotaleales</taxon>
        <taxon>Nitrosotaleaceae</taxon>
        <taxon>Nitrosotalea</taxon>
    </lineage>
</organism>
<dbReference type="InterPro" id="IPR014729">
    <property type="entry name" value="Rossmann-like_a/b/a_fold"/>
</dbReference>
<dbReference type="Pfam" id="PF00582">
    <property type="entry name" value="Usp"/>
    <property type="match status" value="1"/>
</dbReference>
<dbReference type="PANTHER" id="PTHR46268">
    <property type="entry name" value="STRESS RESPONSE PROTEIN NHAX"/>
    <property type="match status" value="1"/>
</dbReference>
<accession>A0A128A2M8</accession>
<sequence>MILKWQVIISVSLAKTMKKILVPMDGSKGSFRALDEAIILAKQFGSQITGLYVLHVAYDSPDLIYVPETQNRLKKVEKFLESAKKQAIKNKITFKKETLFGHESKKIIDFAQKEKFDLIVIGSRGLSPIKRMILGSVANSVVNKSKSPVLVVK</sequence>
<keyword evidence="4" id="KW-1185">Reference proteome</keyword>
<dbReference type="AlphaFoldDB" id="A0A128A2M8"/>
<dbReference type="CDD" id="cd00293">
    <property type="entry name" value="USP-like"/>
    <property type="match status" value="1"/>
</dbReference>
<evidence type="ECO:0000256" key="1">
    <source>
        <dbReference type="ARBA" id="ARBA00008791"/>
    </source>
</evidence>
<evidence type="ECO:0000259" key="2">
    <source>
        <dbReference type="Pfam" id="PF00582"/>
    </source>
</evidence>
<reference evidence="4" key="1">
    <citation type="submission" date="2015-10" db="EMBL/GenBank/DDBJ databases">
        <authorList>
            <person name="Lehtovirta-Morley L.E."/>
            <person name="Vieille C."/>
        </authorList>
    </citation>
    <scope>NUCLEOTIDE SEQUENCE [LARGE SCALE GENOMIC DNA]</scope>
</reference>
<evidence type="ECO:0000313" key="3">
    <source>
        <dbReference type="EMBL" id="CUR51610.1"/>
    </source>
</evidence>
<dbReference type="KEGG" id="ndv:NDEV_0845"/>
<dbReference type="SUPFAM" id="SSF52402">
    <property type="entry name" value="Adenine nucleotide alpha hydrolases-like"/>
    <property type="match status" value="1"/>
</dbReference>
<dbReference type="InterPro" id="IPR006016">
    <property type="entry name" value="UspA"/>
</dbReference>
<dbReference type="PANTHER" id="PTHR46268:SF25">
    <property type="entry name" value="USPA DOMAIN PROTEIN"/>
    <property type="match status" value="1"/>
</dbReference>
<feature type="domain" description="UspA" evidence="2">
    <location>
        <begin position="17"/>
        <end position="153"/>
    </location>
</feature>
<dbReference type="InterPro" id="IPR006015">
    <property type="entry name" value="Universal_stress_UspA"/>
</dbReference>
<name>A0A128A2M8_9ARCH</name>
<dbReference type="EMBL" id="LN890280">
    <property type="protein sequence ID" value="CUR51610.1"/>
    <property type="molecule type" value="Genomic_DNA"/>
</dbReference>
<protein>
    <submittedName>
        <fullName evidence="3">Universal stress protein</fullName>
    </submittedName>
</protein>
<comment type="similarity">
    <text evidence="1">Belongs to the universal stress protein A family.</text>
</comment>
<dbReference type="PRINTS" id="PR01438">
    <property type="entry name" value="UNVRSLSTRESS"/>
</dbReference>
<dbReference type="Gene3D" id="3.40.50.620">
    <property type="entry name" value="HUPs"/>
    <property type="match status" value="1"/>
</dbReference>
<proteinExistence type="inferred from homology"/>
<dbReference type="Proteomes" id="UP000196239">
    <property type="component" value="Chromosome 1"/>
</dbReference>
<evidence type="ECO:0000313" key="4">
    <source>
        <dbReference type="Proteomes" id="UP000196239"/>
    </source>
</evidence>
<gene>
    <name evidence="3" type="ORF">NDEV_0845</name>
</gene>